<evidence type="ECO:0000256" key="2">
    <source>
        <dbReference type="ARBA" id="ARBA00022448"/>
    </source>
</evidence>
<gene>
    <name evidence="8" type="ORF">SAMN05421791_101195</name>
</gene>
<evidence type="ECO:0000313" key="9">
    <source>
        <dbReference type="Proteomes" id="UP000199708"/>
    </source>
</evidence>
<dbReference type="PIRSF" id="PIRSF006603">
    <property type="entry name" value="DinF"/>
    <property type="match status" value="1"/>
</dbReference>
<evidence type="ECO:0000256" key="3">
    <source>
        <dbReference type="ARBA" id="ARBA00022475"/>
    </source>
</evidence>
<protein>
    <submittedName>
        <fullName evidence="8">Putative efflux protein, MATE family</fullName>
    </submittedName>
</protein>
<feature type="transmembrane region" description="Helical" evidence="7">
    <location>
        <begin position="271"/>
        <end position="299"/>
    </location>
</feature>
<evidence type="ECO:0000256" key="1">
    <source>
        <dbReference type="ARBA" id="ARBA00004651"/>
    </source>
</evidence>
<dbReference type="NCBIfam" id="TIGR00797">
    <property type="entry name" value="matE"/>
    <property type="match status" value="1"/>
</dbReference>
<feature type="transmembrane region" description="Helical" evidence="7">
    <location>
        <begin position="360"/>
        <end position="379"/>
    </location>
</feature>
<dbReference type="AlphaFoldDB" id="A0A1G7PBY6"/>
<evidence type="ECO:0000313" key="8">
    <source>
        <dbReference type="EMBL" id="SDF83731.1"/>
    </source>
</evidence>
<feature type="transmembrane region" description="Helical" evidence="7">
    <location>
        <begin position="191"/>
        <end position="212"/>
    </location>
</feature>
<keyword evidence="6 7" id="KW-0472">Membrane</keyword>
<dbReference type="CDD" id="cd13134">
    <property type="entry name" value="MATE_like_8"/>
    <property type="match status" value="1"/>
</dbReference>
<dbReference type="RefSeq" id="WP_090288899.1">
    <property type="nucleotide sequence ID" value="NZ_FNCK01000001.1"/>
</dbReference>
<keyword evidence="2" id="KW-0813">Transport</keyword>
<sequence length="447" mass="48812">MNNTNDFYRKMLAIAIPISLQSLIVSFLNTLDTMMISSLGPEAIAGVGLANQVFFFFTMICFGTATGASVMIAQYHGRGDLAKLQKVNAFSCLITFSVAIIFTLLAFIMPEKLLGLMIDDPAVIAEGSKYLSVVAWSYALTGISFVNSVALRSTGNPRSPLAAAIIGFIFNAFFNYAFIFGKFGFPELGVVGAAVGTIIARSMELIVIFYTISRYDSPLNGPIREMFNFRGDFIQRFMRITFPVIINETFWGLGQVLYSVAYAMVGTKETAAVQVVFAIQNLAFVLIRGLSNACTIMLGNTIGRGVMDIVYPHAIRFLKMGGLIAIFVGLFLSLTPSLSLQLFPSLTPEVYQLCKTLLNYMGFIFILKAVNSILIVGVLRGGGDTRYSLFLEMGSVWLVGVPLAFLGAAVLNFPIEGVVMLAATEEVTKLVIGLFRVKSKKWIHEIS</sequence>
<feature type="transmembrane region" description="Helical" evidence="7">
    <location>
        <begin position="161"/>
        <end position="179"/>
    </location>
</feature>
<dbReference type="Proteomes" id="UP000199708">
    <property type="component" value="Unassembled WGS sequence"/>
</dbReference>
<proteinExistence type="predicted"/>
<keyword evidence="9" id="KW-1185">Reference proteome</keyword>
<dbReference type="EMBL" id="FNCK01000001">
    <property type="protein sequence ID" value="SDF83731.1"/>
    <property type="molecule type" value="Genomic_DNA"/>
</dbReference>
<reference evidence="8 9" key="1">
    <citation type="submission" date="2016-10" db="EMBL/GenBank/DDBJ databases">
        <authorList>
            <person name="de Groot N.N."/>
        </authorList>
    </citation>
    <scope>NUCLEOTIDE SEQUENCE [LARGE SCALE GENOMIC DNA]</scope>
    <source>
        <strain evidence="8 9">ATCC BAA-466</strain>
    </source>
</reference>
<dbReference type="PANTHER" id="PTHR42925">
    <property type="entry name" value="MULTIDRUG AND TOXIN EFFLUX PROTEIN MATE FAMILY"/>
    <property type="match status" value="1"/>
</dbReference>
<dbReference type="STRING" id="120956.SAMN05421791_101195"/>
<accession>A0A1G7PBY6</accession>
<evidence type="ECO:0000256" key="4">
    <source>
        <dbReference type="ARBA" id="ARBA00022692"/>
    </source>
</evidence>
<keyword evidence="3" id="KW-1003">Cell membrane</keyword>
<name>A0A1G7PBY6_9LACT</name>
<feature type="transmembrane region" description="Helical" evidence="7">
    <location>
        <begin position="87"/>
        <end position="110"/>
    </location>
</feature>
<evidence type="ECO:0000256" key="6">
    <source>
        <dbReference type="ARBA" id="ARBA00023136"/>
    </source>
</evidence>
<dbReference type="GO" id="GO:0015297">
    <property type="term" value="F:antiporter activity"/>
    <property type="evidence" value="ECO:0007669"/>
    <property type="project" value="InterPro"/>
</dbReference>
<dbReference type="Pfam" id="PF01554">
    <property type="entry name" value="MatE"/>
    <property type="match status" value="2"/>
</dbReference>
<dbReference type="GO" id="GO:0005886">
    <property type="term" value="C:plasma membrane"/>
    <property type="evidence" value="ECO:0007669"/>
    <property type="project" value="UniProtKB-SubCell"/>
</dbReference>
<feature type="transmembrane region" description="Helical" evidence="7">
    <location>
        <begin position="391"/>
        <end position="411"/>
    </location>
</feature>
<feature type="transmembrane region" description="Helical" evidence="7">
    <location>
        <begin position="320"/>
        <end position="340"/>
    </location>
</feature>
<feature type="transmembrane region" description="Helical" evidence="7">
    <location>
        <begin position="130"/>
        <end position="149"/>
    </location>
</feature>
<feature type="transmembrane region" description="Helical" evidence="7">
    <location>
        <begin position="51"/>
        <end position="75"/>
    </location>
</feature>
<dbReference type="InterPro" id="IPR002528">
    <property type="entry name" value="MATE_fam"/>
</dbReference>
<feature type="transmembrane region" description="Helical" evidence="7">
    <location>
        <begin position="12"/>
        <end position="31"/>
    </location>
</feature>
<organism evidence="8 9">
    <name type="scientific">Facklamia miroungae</name>
    <dbReference type="NCBI Taxonomy" id="120956"/>
    <lineage>
        <taxon>Bacteria</taxon>
        <taxon>Bacillati</taxon>
        <taxon>Bacillota</taxon>
        <taxon>Bacilli</taxon>
        <taxon>Lactobacillales</taxon>
        <taxon>Aerococcaceae</taxon>
        <taxon>Facklamia</taxon>
    </lineage>
</organism>
<keyword evidence="5 7" id="KW-1133">Transmembrane helix</keyword>
<dbReference type="OrthoDB" id="9780160at2"/>
<evidence type="ECO:0000256" key="7">
    <source>
        <dbReference type="SAM" id="Phobius"/>
    </source>
</evidence>
<dbReference type="PANTHER" id="PTHR42925:SF2">
    <property type="entry name" value="NA+ DRIVEN MULTIDRUG EFFLUX PUMP"/>
    <property type="match status" value="1"/>
</dbReference>
<comment type="subcellular location">
    <subcellularLocation>
        <location evidence="1">Cell membrane</location>
        <topology evidence="1">Multi-pass membrane protein</topology>
    </subcellularLocation>
</comment>
<dbReference type="GO" id="GO:0042910">
    <property type="term" value="F:xenobiotic transmembrane transporter activity"/>
    <property type="evidence" value="ECO:0007669"/>
    <property type="project" value="InterPro"/>
</dbReference>
<dbReference type="InterPro" id="IPR047135">
    <property type="entry name" value="YsiQ"/>
</dbReference>
<dbReference type="InterPro" id="IPR048279">
    <property type="entry name" value="MdtK-like"/>
</dbReference>
<evidence type="ECO:0000256" key="5">
    <source>
        <dbReference type="ARBA" id="ARBA00022989"/>
    </source>
</evidence>
<keyword evidence="4 7" id="KW-0812">Transmembrane</keyword>
<feature type="transmembrane region" description="Helical" evidence="7">
    <location>
        <begin position="240"/>
        <end position="265"/>
    </location>
</feature>